<keyword evidence="2" id="KW-1185">Reference proteome</keyword>
<sequence>MFRTIGLLLPALIPSWRFFKTVAPSPRIHYRLDGGDWQPVRPRPQSVSFARMMRRMLWNPRRNEELFLVTLSERLVEAPNAFCVNEINARVARIVGAPRGASLQFRLTFITREEGQIVNYDLFQSEPWVLP</sequence>
<protein>
    <submittedName>
        <fullName evidence="1">Uncharacterized protein</fullName>
    </submittedName>
</protein>
<organism evidence="1 2">
    <name type="scientific">Tropicibacter naphthalenivorans</name>
    <dbReference type="NCBI Taxonomy" id="441103"/>
    <lineage>
        <taxon>Bacteria</taxon>
        <taxon>Pseudomonadati</taxon>
        <taxon>Pseudomonadota</taxon>
        <taxon>Alphaproteobacteria</taxon>
        <taxon>Rhodobacterales</taxon>
        <taxon>Roseobacteraceae</taxon>
        <taxon>Tropicibacter</taxon>
    </lineage>
</organism>
<dbReference type="RefSeq" id="WP_143595837.1">
    <property type="nucleotide sequence ID" value="NZ_CYSE01000004.1"/>
</dbReference>
<evidence type="ECO:0000313" key="1">
    <source>
        <dbReference type="EMBL" id="CUH79387.1"/>
    </source>
</evidence>
<proteinExistence type="predicted"/>
<evidence type="ECO:0000313" key="2">
    <source>
        <dbReference type="Proteomes" id="UP000054935"/>
    </source>
</evidence>
<dbReference type="Proteomes" id="UP000054935">
    <property type="component" value="Unassembled WGS sequence"/>
</dbReference>
<dbReference type="STRING" id="441103.TRN7648_02445"/>
<gene>
    <name evidence="1" type="ORF">TRN7648_02445</name>
</gene>
<dbReference type="AlphaFoldDB" id="A0A0P1GUS9"/>
<name>A0A0P1GUS9_9RHOB</name>
<dbReference type="EMBL" id="CYSE01000004">
    <property type="protein sequence ID" value="CUH79387.1"/>
    <property type="molecule type" value="Genomic_DNA"/>
</dbReference>
<dbReference type="OrthoDB" id="5702680at2"/>
<accession>A0A0P1GUS9</accession>
<reference evidence="1 2" key="1">
    <citation type="submission" date="2015-09" db="EMBL/GenBank/DDBJ databases">
        <authorList>
            <consortium name="Swine Surveillance"/>
        </authorList>
    </citation>
    <scope>NUCLEOTIDE SEQUENCE [LARGE SCALE GENOMIC DNA]</scope>
    <source>
        <strain evidence="1 2">CECT 7648</strain>
    </source>
</reference>